<dbReference type="PRINTS" id="PR00704">
    <property type="entry name" value="CALPAIN"/>
</dbReference>
<feature type="active site" evidence="8 9">
    <location>
        <position position="270"/>
    </location>
</feature>
<dbReference type="EMBL" id="AMQM01005280">
    <property type="status" value="NOT_ANNOTATED_CDS"/>
    <property type="molecule type" value="Genomic_DNA"/>
</dbReference>
<keyword evidence="2 9" id="KW-0645">Protease</keyword>
<evidence type="ECO:0000256" key="7">
    <source>
        <dbReference type="ARBA" id="ARBA00022837"/>
    </source>
</evidence>
<dbReference type="OMA" id="DNSREWR"/>
<dbReference type="EMBL" id="AMQM01005281">
    <property type="status" value="NOT_ANNOTATED_CDS"/>
    <property type="molecule type" value="Genomic_DNA"/>
</dbReference>
<keyword evidence="5 9" id="KW-0378">Hydrolase</keyword>
<feature type="domain" description="Calpain catalytic" evidence="10">
    <location>
        <begin position="25"/>
        <end position="330"/>
    </location>
</feature>
<organism evidence="12 13">
    <name type="scientific">Helobdella robusta</name>
    <name type="common">Californian leech</name>
    <dbReference type="NCBI Taxonomy" id="6412"/>
    <lineage>
        <taxon>Eukaryota</taxon>
        <taxon>Metazoa</taxon>
        <taxon>Spiralia</taxon>
        <taxon>Lophotrochozoa</taxon>
        <taxon>Annelida</taxon>
        <taxon>Clitellata</taxon>
        <taxon>Hirudinea</taxon>
        <taxon>Rhynchobdellida</taxon>
        <taxon>Glossiphoniidae</taxon>
        <taxon>Helobdella</taxon>
    </lineage>
</organism>
<dbReference type="SUPFAM" id="SSF54001">
    <property type="entry name" value="Cysteine proteinases"/>
    <property type="match status" value="1"/>
</dbReference>
<keyword evidence="3" id="KW-0479">Metal-binding</keyword>
<reference evidence="13" key="1">
    <citation type="submission" date="2012-12" db="EMBL/GenBank/DDBJ databases">
        <authorList>
            <person name="Hellsten U."/>
            <person name="Grimwood J."/>
            <person name="Chapman J.A."/>
            <person name="Shapiro H."/>
            <person name="Aerts A."/>
            <person name="Otillar R.P."/>
            <person name="Terry A.Y."/>
            <person name="Boore J.L."/>
            <person name="Simakov O."/>
            <person name="Marletaz F."/>
            <person name="Cho S.-J."/>
            <person name="Edsinger-Gonzales E."/>
            <person name="Havlak P."/>
            <person name="Kuo D.-H."/>
            <person name="Larsson T."/>
            <person name="Lv J."/>
            <person name="Arendt D."/>
            <person name="Savage R."/>
            <person name="Osoegawa K."/>
            <person name="de Jong P."/>
            <person name="Lindberg D.R."/>
            <person name="Seaver E.C."/>
            <person name="Weisblat D.A."/>
            <person name="Putnam N.H."/>
            <person name="Grigoriev I.V."/>
            <person name="Rokhsar D.S."/>
        </authorList>
    </citation>
    <scope>NUCLEOTIDE SEQUENCE</scope>
</reference>
<evidence type="ECO:0000313" key="11">
    <source>
        <dbReference type="EMBL" id="ESO00941.1"/>
    </source>
</evidence>
<dbReference type="FunCoup" id="T1EM95">
    <property type="interactions" value="171"/>
</dbReference>
<dbReference type="CDD" id="cd00044">
    <property type="entry name" value="CysPc"/>
    <property type="match status" value="1"/>
</dbReference>
<comment type="similarity">
    <text evidence="1">Belongs to the peptidase C2 family.</text>
</comment>
<reference evidence="11 13" key="2">
    <citation type="journal article" date="2013" name="Nature">
        <title>Insights into bilaterian evolution from three spiralian genomes.</title>
        <authorList>
            <person name="Simakov O."/>
            <person name="Marletaz F."/>
            <person name="Cho S.J."/>
            <person name="Edsinger-Gonzales E."/>
            <person name="Havlak P."/>
            <person name="Hellsten U."/>
            <person name="Kuo D.H."/>
            <person name="Larsson T."/>
            <person name="Lv J."/>
            <person name="Arendt D."/>
            <person name="Savage R."/>
            <person name="Osoegawa K."/>
            <person name="de Jong P."/>
            <person name="Grimwood J."/>
            <person name="Chapman J.A."/>
            <person name="Shapiro H."/>
            <person name="Aerts A."/>
            <person name="Otillar R.P."/>
            <person name="Terry A.Y."/>
            <person name="Boore J.L."/>
            <person name="Grigoriev I.V."/>
            <person name="Lindberg D.R."/>
            <person name="Seaver E.C."/>
            <person name="Weisblat D.A."/>
            <person name="Putnam N.H."/>
            <person name="Rokhsar D.S."/>
        </authorList>
    </citation>
    <scope>NUCLEOTIDE SEQUENCE</scope>
</reference>
<dbReference type="InterPro" id="IPR022684">
    <property type="entry name" value="Calpain_cysteine_protease"/>
</dbReference>
<dbReference type="GO" id="GO:0005737">
    <property type="term" value="C:cytoplasm"/>
    <property type="evidence" value="ECO:0000318"/>
    <property type="project" value="GO_Central"/>
</dbReference>
<dbReference type="InParanoid" id="T1EM95"/>
<sequence>MAITTTKSGKTYDELKAECLKDGALFEDPDFPAIDSNIFFSQSAPKAFQWLRPGEILEGSGTSPEFFVGGASRFDVKQGELGDCWLLAALACLSQYPKLMENVIPSSQSFGEGYAGIFKFNFWVFGAWREIVVDDRSTAYLQWQLVFLHSTEKNEFWSSLLEKAYAKLVGSYESLKGGSTSEAFEDFTGGVAEFFDLGPKAPSNLLAIMLKSFERESLMGCSIDAEPTQFESKLSNGLVMGHAYSITSVKMVDIKTANKAGKIPLVRMRNPWGNEAEWKGRWSDQSPEWKLIADDEKEELGLVFDKDGEFWMSFEDFKSNFTKLELCYLSPDTLEDEKIVSSGKVRQKWQMTTMEGSWKKRITAGGCRNYLDTFWTNPQYRFEVIDPDEDDDDDFGTVIIALMQKDRRKFKKEGVDLLTIGYIMYELKDPNCKPLDMRFFKFNESKAKSPNFINLREICGRHKLKPGHYCLIPSTFEPNEEGDFLIRMFSEKTVPSEEIDEKTGLKEPEPEVVAKTTPEDDAATAALKDAFGKISGIDNEIDAYELQEILNSVFQKEFKFDGFCADTCRSLVATKDNGVTVSNQTFNALVMRYSHKDGKIYFDDYIHMIARLSTLFGE</sequence>
<reference evidence="12" key="3">
    <citation type="submission" date="2015-06" db="UniProtKB">
        <authorList>
            <consortium name="EnsemblMetazoa"/>
        </authorList>
    </citation>
    <scope>IDENTIFICATION</scope>
</reference>
<evidence type="ECO:0000313" key="12">
    <source>
        <dbReference type="EnsemblMetazoa" id="HelroP157317"/>
    </source>
</evidence>
<dbReference type="KEGG" id="hro:HELRODRAFT_157317"/>
<evidence type="ECO:0000256" key="4">
    <source>
        <dbReference type="ARBA" id="ARBA00022737"/>
    </source>
</evidence>
<dbReference type="RefSeq" id="XP_009021112.1">
    <property type="nucleotide sequence ID" value="XM_009022864.1"/>
</dbReference>
<dbReference type="InterPro" id="IPR038765">
    <property type="entry name" value="Papain-like_cys_pep_sf"/>
</dbReference>
<dbReference type="EnsemblMetazoa" id="HelroT157317">
    <property type="protein sequence ID" value="HelroP157317"/>
    <property type="gene ID" value="HelroG157317"/>
</dbReference>
<dbReference type="Proteomes" id="UP000015101">
    <property type="component" value="Unassembled WGS sequence"/>
</dbReference>
<dbReference type="InterPro" id="IPR036213">
    <property type="entry name" value="Calpain_III_sf"/>
</dbReference>
<keyword evidence="6 9" id="KW-0788">Thiol protease</keyword>
<dbReference type="PROSITE" id="PS50203">
    <property type="entry name" value="CALPAIN_CAT"/>
    <property type="match status" value="1"/>
</dbReference>
<dbReference type="SUPFAM" id="SSF47473">
    <property type="entry name" value="EF-hand"/>
    <property type="match status" value="1"/>
</dbReference>
<evidence type="ECO:0000259" key="10">
    <source>
        <dbReference type="PROSITE" id="PS50203"/>
    </source>
</evidence>
<dbReference type="Gene3D" id="1.10.238.10">
    <property type="entry name" value="EF-hand"/>
    <property type="match status" value="2"/>
</dbReference>
<dbReference type="OrthoDB" id="424753at2759"/>
<evidence type="ECO:0000256" key="6">
    <source>
        <dbReference type="ARBA" id="ARBA00022807"/>
    </source>
</evidence>
<accession>T1EM95</accession>
<dbReference type="eggNOG" id="KOG0045">
    <property type="taxonomic scope" value="Eukaryota"/>
</dbReference>
<dbReference type="InterPro" id="IPR000169">
    <property type="entry name" value="Pept_cys_AS"/>
</dbReference>
<dbReference type="FunFam" id="3.90.70.10:FF:000001">
    <property type="entry name" value="Calpain-1 catalytic subunit"/>
    <property type="match status" value="1"/>
</dbReference>
<dbReference type="CTD" id="20197695"/>
<keyword evidence="7" id="KW-0106">Calcium</keyword>
<dbReference type="SMART" id="SM00230">
    <property type="entry name" value="CysPc"/>
    <property type="match status" value="1"/>
</dbReference>
<gene>
    <name evidence="12" type="primary">20197695</name>
    <name evidence="11" type="ORF">HELRODRAFT_157317</name>
</gene>
<dbReference type="PROSITE" id="PS00139">
    <property type="entry name" value="THIOL_PROTEASE_CYS"/>
    <property type="match status" value="1"/>
</dbReference>
<name>T1EM95_HELRO</name>
<dbReference type="PANTHER" id="PTHR10183:SF433">
    <property type="entry name" value="CALPAIN-A-RELATED"/>
    <property type="match status" value="1"/>
</dbReference>
<evidence type="ECO:0000313" key="13">
    <source>
        <dbReference type="Proteomes" id="UP000015101"/>
    </source>
</evidence>
<evidence type="ECO:0000256" key="8">
    <source>
        <dbReference type="PIRSR" id="PIRSR622684-1"/>
    </source>
</evidence>
<dbReference type="EMBL" id="KB096864">
    <property type="protein sequence ID" value="ESO00941.1"/>
    <property type="molecule type" value="Genomic_DNA"/>
</dbReference>
<evidence type="ECO:0000256" key="2">
    <source>
        <dbReference type="ARBA" id="ARBA00022670"/>
    </source>
</evidence>
<dbReference type="Gene3D" id="2.60.120.380">
    <property type="match status" value="1"/>
</dbReference>
<protein>
    <recommendedName>
        <fullName evidence="10">Calpain catalytic domain-containing protein</fullName>
    </recommendedName>
</protein>
<dbReference type="SUPFAM" id="SSF49758">
    <property type="entry name" value="Calpain large subunit, middle domain (domain III)"/>
    <property type="match status" value="1"/>
</dbReference>
<dbReference type="STRING" id="6412.T1EM95"/>
<keyword evidence="13" id="KW-1185">Reference proteome</keyword>
<dbReference type="GeneID" id="20197695"/>
<proteinExistence type="inferred from homology"/>
<dbReference type="GO" id="GO:0004198">
    <property type="term" value="F:calcium-dependent cysteine-type endopeptidase activity"/>
    <property type="evidence" value="ECO:0000318"/>
    <property type="project" value="GO_Central"/>
</dbReference>
<dbReference type="FunFam" id="2.60.120.380:FF:000001">
    <property type="entry name" value="Calpain-1 catalytic subunit"/>
    <property type="match status" value="1"/>
</dbReference>
<dbReference type="InterPro" id="IPR011992">
    <property type="entry name" value="EF-hand-dom_pair"/>
</dbReference>
<evidence type="ECO:0000256" key="1">
    <source>
        <dbReference type="ARBA" id="ARBA00007623"/>
    </source>
</evidence>
<dbReference type="InterPro" id="IPR022682">
    <property type="entry name" value="Calpain_domain_III"/>
</dbReference>
<dbReference type="InterPro" id="IPR033883">
    <property type="entry name" value="C2_III"/>
</dbReference>
<dbReference type="SMART" id="SM00720">
    <property type="entry name" value="calpain_III"/>
    <property type="match status" value="1"/>
</dbReference>
<dbReference type="InterPro" id="IPR001300">
    <property type="entry name" value="Peptidase_C2_calpain_cat"/>
</dbReference>
<keyword evidence="4" id="KW-0677">Repeat</keyword>
<dbReference type="HOGENOM" id="CLU_010982_0_1_1"/>
<feature type="active site" evidence="8 9">
    <location>
        <position position="242"/>
    </location>
</feature>
<dbReference type="AlphaFoldDB" id="T1EM95"/>
<dbReference type="PANTHER" id="PTHR10183">
    <property type="entry name" value="CALPAIN"/>
    <property type="match status" value="1"/>
</dbReference>
<dbReference type="InterPro" id="IPR022683">
    <property type="entry name" value="Calpain_III"/>
</dbReference>
<dbReference type="CDD" id="cd00214">
    <property type="entry name" value="Calpain_III"/>
    <property type="match status" value="1"/>
</dbReference>
<evidence type="ECO:0000256" key="9">
    <source>
        <dbReference type="PROSITE-ProRule" id="PRU00239"/>
    </source>
</evidence>
<evidence type="ECO:0000256" key="5">
    <source>
        <dbReference type="ARBA" id="ARBA00022801"/>
    </source>
</evidence>
<dbReference type="GO" id="GO:0006508">
    <property type="term" value="P:proteolysis"/>
    <property type="evidence" value="ECO:0000318"/>
    <property type="project" value="GO_Central"/>
</dbReference>
<dbReference type="Pfam" id="PF00648">
    <property type="entry name" value="Peptidase_C2"/>
    <property type="match status" value="1"/>
</dbReference>
<dbReference type="Pfam" id="PF01067">
    <property type="entry name" value="Calpain_III"/>
    <property type="match status" value="1"/>
</dbReference>
<dbReference type="GO" id="GO:0046872">
    <property type="term" value="F:metal ion binding"/>
    <property type="evidence" value="ECO:0007669"/>
    <property type="project" value="UniProtKB-KW"/>
</dbReference>
<dbReference type="Gene3D" id="3.90.70.10">
    <property type="entry name" value="Cysteine proteinases"/>
    <property type="match status" value="1"/>
</dbReference>
<feature type="active site" evidence="8 9">
    <location>
        <position position="84"/>
    </location>
</feature>
<evidence type="ECO:0000256" key="3">
    <source>
        <dbReference type="ARBA" id="ARBA00022723"/>
    </source>
</evidence>